<accession>A0A0F9C5N9</accession>
<protein>
    <submittedName>
        <fullName evidence="2">Uncharacterized protein</fullName>
    </submittedName>
</protein>
<reference evidence="2" key="1">
    <citation type="journal article" date="2015" name="Nature">
        <title>Complex archaea that bridge the gap between prokaryotes and eukaryotes.</title>
        <authorList>
            <person name="Spang A."/>
            <person name="Saw J.H."/>
            <person name="Jorgensen S.L."/>
            <person name="Zaremba-Niedzwiedzka K."/>
            <person name="Martijn J."/>
            <person name="Lind A.E."/>
            <person name="van Eijk R."/>
            <person name="Schleper C."/>
            <person name="Guy L."/>
            <person name="Ettema T.J."/>
        </authorList>
    </citation>
    <scope>NUCLEOTIDE SEQUENCE</scope>
</reference>
<sequence>MITEIFFILMLLLLLGIFHFMIRNHRVYLLRTKILWMANPGADNFFEFMDIHDKYTYNEMMLSLRSINSFKRELLTLVKSANDSGGAN</sequence>
<comment type="caution">
    <text evidence="2">The sequence shown here is derived from an EMBL/GenBank/DDBJ whole genome shotgun (WGS) entry which is preliminary data.</text>
</comment>
<organism evidence="2">
    <name type="scientific">marine sediment metagenome</name>
    <dbReference type="NCBI Taxonomy" id="412755"/>
    <lineage>
        <taxon>unclassified sequences</taxon>
        <taxon>metagenomes</taxon>
        <taxon>ecological metagenomes</taxon>
    </lineage>
</organism>
<dbReference type="AlphaFoldDB" id="A0A0F9C5N9"/>
<keyword evidence="1" id="KW-0812">Transmembrane</keyword>
<name>A0A0F9C5N9_9ZZZZ</name>
<gene>
    <name evidence="2" type="ORF">LCGC14_2707820</name>
</gene>
<keyword evidence="1" id="KW-0472">Membrane</keyword>
<proteinExistence type="predicted"/>
<dbReference type="EMBL" id="LAZR01048429">
    <property type="protein sequence ID" value="KKK91951.1"/>
    <property type="molecule type" value="Genomic_DNA"/>
</dbReference>
<keyword evidence="1" id="KW-1133">Transmembrane helix</keyword>
<feature type="transmembrane region" description="Helical" evidence="1">
    <location>
        <begin position="6"/>
        <end position="22"/>
    </location>
</feature>
<evidence type="ECO:0000313" key="2">
    <source>
        <dbReference type="EMBL" id="KKK91951.1"/>
    </source>
</evidence>
<evidence type="ECO:0000256" key="1">
    <source>
        <dbReference type="SAM" id="Phobius"/>
    </source>
</evidence>